<dbReference type="SUPFAM" id="SSF49562">
    <property type="entry name" value="C2 domain (Calcium/lipid-binding domain, CaLB)"/>
    <property type="match status" value="1"/>
</dbReference>
<dbReference type="PROSITE" id="PS00018">
    <property type="entry name" value="EF_HAND_1"/>
    <property type="match status" value="2"/>
</dbReference>
<organism evidence="8 9">
    <name type="scientific">Stylonychia lemnae</name>
    <name type="common">Ciliate</name>
    <dbReference type="NCBI Taxonomy" id="5949"/>
    <lineage>
        <taxon>Eukaryota</taxon>
        <taxon>Sar</taxon>
        <taxon>Alveolata</taxon>
        <taxon>Ciliophora</taxon>
        <taxon>Intramacronucleata</taxon>
        <taxon>Spirotrichea</taxon>
        <taxon>Stichotrichia</taxon>
        <taxon>Sporadotrichida</taxon>
        <taxon>Oxytrichidae</taxon>
        <taxon>Stylonychinae</taxon>
        <taxon>Stylonychia</taxon>
    </lineage>
</organism>
<keyword evidence="1" id="KW-0479">Metal-binding</keyword>
<dbReference type="AlphaFoldDB" id="A0A078A2W0"/>
<dbReference type="Pfam" id="PF13499">
    <property type="entry name" value="EF-hand_7"/>
    <property type="match status" value="1"/>
</dbReference>
<dbReference type="InterPro" id="IPR018247">
    <property type="entry name" value="EF_Hand_1_Ca_BS"/>
</dbReference>
<dbReference type="GO" id="GO:0005509">
    <property type="term" value="F:calcium ion binding"/>
    <property type="evidence" value="ECO:0007669"/>
    <property type="project" value="InterPro"/>
</dbReference>
<keyword evidence="5" id="KW-0812">Transmembrane</keyword>
<dbReference type="PROSITE" id="PS50004">
    <property type="entry name" value="C2"/>
    <property type="match status" value="1"/>
</dbReference>
<dbReference type="InParanoid" id="A0A078A2W0"/>
<dbReference type="SUPFAM" id="SSF47473">
    <property type="entry name" value="EF-hand"/>
    <property type="match status" value="1"/>
</dbReference>
<dbReference type="PROSITE" id="PS50222">
    <property type="entry name" value="EF_HAND_2"/>
    <property type="match status" value="2"/>
</dbReference>
<feature type="domain" description="EF-hand" evidence="7">
    <location>
        <begin position="67"/>
        <end position="102"/>
    </location>
</feature>
<feature type="region of interest" description="Disordered" evidence="4">
    <location>
        <begin position="1"/>
        <end position="40"/>
    </location>
</feature>
<name>A0A078A2W0_STYLE</name>
<dbReference type="InterPro" id="IPR002048">
    <property type="entry name" value="EF_hand_dom"/>
</dbReference>
<feature type="compositionally biased region" description="Low complexity" evidence="4">
    <location>
        <begin position="570"/>
        <end position="583"/>
    </location>
</feature>
<keyword evidence="2" id="KW-0106">Calcium</keyword>
<dbReference type="GO" id="GO:0016020">
    <property type="term" value="C:membrane"/>
    <property type="evidence" value="ECO:0007669"/>
    <property type="project" value="TreeGrafter"/>
</dbReference>
<dbReference type="CDD" id="cd00030">
    <property type="entry name" value="C2"/>
    <property type="match status" value="1"/>
</dbReference>
<feature type="region of interest" description="Disordered" evidence="4">
    <location>
        <begin position="350"/>
        <end position="377"/>
    </location>
</feature>
<dbReference type="CDD" id="cd00051">
    <property type="entry name" value="EFh"/>
    <property type="match status" value="1"/>
</dbReference>
<dbReference type="Proteomes" id="UP000039865">
    <property type="component" value="Unassembled WGS sequence"/>
</dbReference>
<dbReference type="Pfam" id="PF00168">
    <property type="entry name" value="C2"/>
    <property type="match status" value="1"/>
</dbReference>
<feature type="compositionally biased region" description="Gly residues" evidence="4">
    <location>
        <begin position="584"/>
        <end position="596"/>
    </location>
</feature>
<feature type="domain" description="EF-hand" evidence="7">
    <location>
        <begin position="105"/>
        <end position="140"/>
    </location>
</feature>
<dbReference type="SMART" id="SM00054">
    <property type="entry name" value="EFh"/>
    <property type="match status" value="2"/>
</dbReference>
<feature type="region of interest" description="Disordered" evidence="4">
    <location>
        <begin position="536"/>
        <end position="596"/>
    </location>
</feature>
<evidence type="ECO:0000256" key="3">
    <source>
        <dbReference type="SAM" id="Coils"/>
    </source>
</evidence>
<keyword evidence="5" id="KW-1133">Transmembrane helix</keyword>
<dbReference type="PANTHER" id="PTHR45911:SF4">
    <property type="entry name" value="MULTIPLE C2 AND TRANSMEMBRANE DOMAIN-CONTAINING PROTEIN"/>
    <property type="match status" value="1"/>
</dbReference>
<feature type="domain" description="C2" evidence="6">
    <location>
        <begin position="165"/>
        <end position="282"/>
    </location>
</feature>
<feature type="transmembrane region" description="Helical" evidence="5">
    <location>
        <begin position="424"/>
        <end position="457"/>
    </location>
</feature>
<evidence type="ECO:0000313" key="9">
    <source>
        <dbReference type="Proteomes" id="UP000039865"/>
    </source>
</evidence>
<evidence type="ECO:0000313" key="8">
    <source>
        <dbReference type="EMBL" id="CDW76618.1"/>
    </source>
</evidence>
<feature type="coiled-coil region" evidence="3">
    <location>
        <begin position="138"/>
        <end position="172"/>
    </location>
</feature>
<keyword evidence="9" id="KW-1185">Reference proteome</keyword>
<dbReference type="InterPro" id="IPR035892">
    <property type="entry name" value="C2_domain_sf"/>
</dbReference>
<proteinExistence type="predicted"/>
<feature type="compositionally biased region" description="Low complexity" evidence="4">
    <location>
        <begin position="13"/>
        <end position="25"/>
    </location>
</feature>
<dbReference type="InterPro" id="IPR000008">
    <property type="entry name" value="C2_dom"/>
</dbReference>
<dbReference type="Gene3D" id="2.60.40.150">
    <property type="entry name" value="C2 domain"/>
    <property type="match status" value="1"/>
</dbReference>
<sequence>MNLNLLIPPTASPRPQSRGGPSRGFPGQGGGVPMSRASNDPNQIFKERFSSINTAKAQIEKQREFDAVKDRLQKEFDVLDINRDGLVTLDELQTFLDNKTKGGRFDPQITEEIYGMIDLNNDGRVTLEEFVSKYLETRTRLNDRINEVYKKIADHKRQRDDMAQKLKQVQGSEQLNENGIMHGSILTVHVVEARDLKPMDMDDTSDPYVILEIENQRIETNYKKQTVAPVWNESFTFDIVNGREALKVTVMNKGTLYEGEFEGQCYVSLNALRDQMKHDFWFDLTDENGIQSQGRIRLMLHWVYSRVQYFSEYLMKWDETLDKDIQEKDQIEQFLKQLENPFGFLDTMREEAQETDDDEEDARNEGTGQNGAPGGSVFQNMVKEQDKKIKQHEEKIIQSIDNISANIAYKLGFNHVPWFTLTKIVLGIYTVLTCFVLFFRTDFINLTVCTAAAYMILNTDKIKKWTFRTLVYGIFLSLAYDLTWFLFIQDFSADQSDEQYSNRLNLFQIIVAMVFWKDSVDFNRIIVQQRDFVEPKNGGQLSASPDRKRSASKKAADDAINQYKNQKQAPPNNGGNQRGPIGPNRGGGNGFDMGRR</sequence>
<evidence type="ECO:0000259" key="7">
    <source>
        <dbReference type="PROSITE" id="PS50222"/>
    </source>
</evidence>
<evidence type="ECO:0000256" key="4">
    <source>
        <dbReference type="SAM" id="MobiDB-lite"/>
    </source>
</evidence>
<evidence type="ECO:0000256" key="1">
    <source>
        <dbReference type="ARBA" id="ARBA00022723"/>
    </source>
</evidence>
<dbReference type="OMA" id="DNMAQQQ"/>
<protein>
    <submittedName>
        <fullName evidence="8">C2 domain containing protein</fullName>
    </submittedName>
</protein>
<dbReference type="PANTHER" id="PTHR45911">
    <property type="entry name" value="C2 DOMAIN-CONTAINING PROTEIN"/>
    <property type="match status" value="1"/>
</dbReference>
<feature type="transmembrane region" description="Helical" evidence="5">
    <location>
        <begin position="469"/>
        <end position="488"/>
    </location>
</feature>
<dbReference type="OrthoDB" id="293533at2759"/>
<evidence type="ECO:0000256" key="5">
    <source>
        <dbReference type="SAM" id="Phobius"/>
    </source>
</evidence>
<evidence type="ECO:0000256" key="2">
    <source>
        <dbReference type="ARBA" id="ARBA00022837"/>
    </source>
</evidence>
<evidence type="ECO:0000259" key="6">
    <source>
        <dbReference type="PROSITE" id="PS50004"/>
    </source>
</evidence>
<feature type="compositionally biased region" description="Basic and acidic residues" evidence="4">
    <location>
        <begin position="545"/>
        <end position="557"/>
    </location>
</feature>
<dbReference type="InterPro" id="IPR011992">
    <property type="entry name" value="EF-hand-dom_pair"/>
</dbReference>
<keyword evidence="5" id="KW-0472">Membrane</keyword>
<dbReference type="EMBL" id="CCKQ01005394">
    <property type="protein sequence ID" value="CDW76618.1"/>
    <property type="molecule type" value="Genomic_DNA"/>
</dbReference>
<accession>A0A078A2W0</accession>
<feature type="compositionally biased region" description="Acidic residues" evidence="4">
    <location>
        <begin position="353"/>
        <end position="362"/>
    </location>
</feature>
<keyword evidence="3" id="KW-0175">Coiled coil</keyword>
<dbReference type="Gene3D" id="1.10.238.10">
    <property type="entry name" value="EF-hand"/>
    <property type="match status" value="1"/>
</dbReference>
<gene>
    <name evidence="8" type="primary">Contig11637.g12461</name>
    <name evidence="8" type="ORF">STYLEM_5579</name>
</gene>
<reference evidence="8 9" key="1">
    <citation type="submission" date="2014-06" db="EMBL/GenBank/DDBJ databases">
        <authorList>
            <person name="Swart Estienne"/>
        </authorList>
    </citation>
    <scope>NUCLEOTIDE SEQUENCE [LARGE SCALE GENOMIC DNA]</scope>
    <source>
        <strain evidence="8 9">130c</strain>
    </source>
</reference>
<dbReference type="SMART" id="SM00239">
    <property type="entry name" value="C2"/>
    <property type="match status" value="1"/>
</dbReference>